<keyword evidence="2" id="KW-0067">ATP-binding</keyword>
<name>A0A1V0N613_9ARCH</name>
<evidence type="ECO:0000259" key="4">
    <source>
        <dbReference type="PROSITE" id="PS51379"/>
    </source>
</evidence>
<evidence type="ECO:0000259" key="3">
    <source>
        <dbReference type="PROSITE" id="PS50893"/>
    </source>
</evidence>
<dbReference type="Pfam" id="PF00005">
    <property type="entry name" value="ABC_tran"/>
    <property type="match status" value="2"/>
</dbReference>
<dbReference type="PROSITE" id="PS51379">
    <property type="entry name" value="4FE4S_FER_2"/>
    <property type="match status" value="1"/>
</dbReference>
<dbReference type="KEGG" id="fai:FAD_1751"/>
<gene>
    <name evidence="5" type="ORF">FAD_1751</name>
</gene>
<dbReference type="RefSeq" id="WP_009886893.1">
    <property type="nucleotide sequence ID" value="NZ_CP015363.1"/>
</dbReference>
<dbReference type="GO" id="GO:0016491">
    <property type="term" value="F:oxidoreductase activity"/>
    <property type="evidence" value="ECO:0007669"/>
    <property type="project" value="UniProtKB-ARBA"/>
</dbReference>
<dbReference type="Gene3D" id="3.40.50.300">
    <property type="entry name" value="P-loop containing nucleotide triphosphate hydrolases"/>
    <property type="match status" value="2"/>
</dbReference>
<keyword evidence="6" id="KW-1185">Reference proteome</keyword>
<dbReference type="EMBL" id="CP015363">
    <property type="protein sequence ID" value="ARD85590.1"/>
    <property type="molecule type" value="Genomic_DNA"/>
</dbReference>
<protein>
    <submittedName>
        <fullName evidence="5">Putative ATPase RIL</fullName>
    </submittedName>
</protein>
<feature type="domain" description="ABC transporter" evidence="3">
    <location>
        <begin position="337"/>
        <end position="553"/>
    </location>
</feature>
<dbReference type="PRINTS" id="PR01868">
    <property type="entry name" value="ABCEFAMILY"/>
</dbReference>
<dbReference type="GO" id="GO:0005524">
    <property type="term" value="F:ATP binding"/>
    <property type="evidence" value="ECO:0007669"/>
    <property type="project" value="UniProtKB-KW"/>
</dbReference>
<dbReference type="PROSITE" id="PS50893">
    <property type="entry name" value="ABC_TRANSPORTER_2"/>
    <property type="match status" value="2"/>
</dbReference>
<evidence type="ECO:0000313" key="5">
    <source>
        <dbReference type="EMBL" id="ARD85590.1"/>
    </source>
</evidence>
<evidence type="ECO:0000256" key="1">
    <source>
        <dbReference type="ARBA" id="ARBA00022741"/>
    </source>
</evidence>
<proteinExistence type="predicted"/>
<organism evidence="5 6">
    <name type="scientific">Ferroplasma acidiphilum</name>
    <dbReference type="NCBI Taxonomy" id="74969"/>
    <lineage>
        <taxon>Archaea</taxon>
        <taxon>Methanobacteriati</taxon>
        <taxon>Thermoplasmatota</taxon>
        <taxon>Thermoplasmata</taxon>
        <taxon>Thermoplasmatales</taxon>
        <taxon>Ferroplasmaceae</taxon>
        <taxon>Ferroplasma</taxon>
    </lineage>
</organism>
<feature type="domain" description="ABC transporter" evidence="3">
    <location>
        <begin position="66"/>
        <end position="310"/>
    </location>
</feature>
<dbReference type="PROSITE" id="PS00211">
    <property type="entry name" value="ABC_TRANSPORTER_1"/>
    <property type="match status" value="1"/>
</dbReference>
<dbReference type="InterPro" id="IPR003439">
    <property type="entry name" value="ABC_transporter-like_ATP-bd"/>
</dbReference>
<accession>A0A1V0N613</accession>
<dbReference type="InterPro" id="IPR007209">
    <property type="entry name" value="RNaseL-inhib-like_metal-bd_dom"/>
</dbReference>
<keyword evidence="1" id="KW-0547">Nucleotide-binding</keyword>
<dbReference type="AlphaFoldDB" id="A0A1V0N613"/>
<dbReference type="SUPFAM" id="SSF54862">
    <property type="entry name" value="4Fe-4S ferredoxins"/>
    <property type="match status" value="1"/>
</dbReference>
<dbReference type="SMART" id="SM00382">
    <property type="entry name" value="AAA"/>
    <property type="match status" value="2"/>
</dbReference>
<dbReference type="STRING" id="74969.FAD_1751"/>
<dbReference type="InterPro" id="IPR027417">
    <property type="entry name" value="P-loop_NTPase"/>
</dbReference>
<dbReference type="InterPro" id="IPR013283">
    <property type="entry name" value="RLI1"/>
</dbReference>
<dbReference type="Proteomes" id="UP000192050">
    <property type="component" value="Chromosome"/>
</dbReference>
<evidence type="ECO:0000313" key="6">
    <source>
        <dbReference type="Proteomes" id="UP000192050"/>
    </source>
</evidence>
<dbReference type="PANTHER" id="PTHR19248">
    <property type="entry name" value="ATP-BINDING TRANSPORT PROTEIN-RELATED"/>
    <property type="match status" value="1"/>
</dbReference>
<dbReference type="Pfam" id="PF04068">
    <property type="entry name" value="Fer4_RLI"/>
    <property type="match status" value="1"/>
</dbReference>
<feature type="domain" description="4Fe-4S ferredoxin-type" evidence="4">
    <location>
        <begin position="42"/>
        <end position="71"/>
    </location>
</feature>
<dbReference type="InterPro" id="IPR017871">
    <property type="entry name" value="ABC_transporter-like_CS"/>
</dbReference>
<dbReference type="GeneID" id="16025026"/>
<sequence length="590" mass="66226">MHIAILDRERCHPKKCNHECRYYCPPVRSGAKTIEFPGQSDDFPVITESLCIGCGICVNRCPFGAIKIVSVPDELNKDIVHQYGIDSFRLYSLPELGTGRVNAILGQNALGKTTTMNILSGVLIPNFGNISKKNDKDYVIERFSKSIMGQYFRDLYNGTKKAVLKNQYVDLIPRVASGTVRDIMKDNDHGNMDIIVDDLSMKTFLGRDVKELSGGELQKLAIGITLMKDADIYLFDEASSYLDINERIRVSDIIRKLSQSKIVMVVEHDLAILDKMADQVNLVYGSPGAYGVITKEKSTNKAINAFLSGYLREENVRVRPTSIDFTVKSSKRTSVTTKVTSWTAMEKSYGSFNLNIGEGYINREEIIGVLGQNALGKTTFVKILSGVIKPDSGSVENELKIAYKPQYISTDYEGTVYELLSTALKEKMEDVFIKNEILSPMNVSELYDNYIGDLSGGELQRTSIALTLATDADLYLIDEPSAHLDSSYRMNVARIIRRVIENNKKSAIVVDHDIYLIDLISDALIVFKGEQGVYGNSRGPMEMRDGMNMFLKDLGITFRRDETTRRPRINKLNSALDRQQKASGEYYYMK</sequence>
<dbReference type="FunFam" id="3.40.50.300:FF:001546">
    <property type="entry name" value="RNase L inhibitor homolog"/>
    <property type="match status" value="1"/>
</dbReference>
<dbReference type="InterPro" id="IPR017896">
    <property type="entry name" value="4Fe4S_Fe-S-bd"/>
</dbReference>
<dbReference type="NCBIfam" id="NF009945">
    <property type="entry name" value="PRK13409.1"/>
    <property type="match status" value="1"/>
</dbReference>
<dbReference type="SUPFAM" id="SSF52540">
    <property type="entry name" value="P-loop containing nucleoside triphosphate hydrolases"/>
    <property type="match status" value="2"/>
</dbReference>
<dbReference type="PROSITE" id="PS00198">
    <property type="entry name" value="4FE4S_FER_1"/>
    <property type="match status" value="1"/>
</dbReference>
<dbReference type="OrthoDB" id="30658at2157"/>
<dbReference type="GeneID" id="31677242"/>
<reference evidence="5 6" key="1">
    <citation type="submission" date="2011-10" db="EMBL/GenBank/DDBJ databases">
        <title>Metabolic and evolutionary patterns in the extreme acidophile Ferroplasma acidiphilum.</title>
        <authorList>
            <person name="Golyshina O.V."/>
            <person name="Kozyavkin S.A."/>
            <person name="Tatusov R.L."/>
            <person name="Slesarev A.I."/>
            <person name="Golyshin P.N."/>
        </authorList>
    </citation>
    <scope>NUCLEOTIDE SEQUENCE [LARGE SCALE GENOMIC DNA]</scope>
    <source>
        <strain evidence="6">Y</strain>
    </source>
</reference>
<evidence type="ECO:0000256" key="2">
    <source>
        <dbReference type="ARBA" id="ARBA00022840"/>
    </source>
</evidence>
<dbReference type="InterPro" id="IPR017900">
    <property type="entry name" value="4Fe4S_Fe_S_CS"/>
</dbReference>
<dbReference type="Pfam" id="PF00037">
    <property type="entry name" value="Fer4"/>
    <property type="match status" value="1"/>
</dbReference>
<dbReference type="InterPro" id="IPR003593">
    <property type="entry name" value="AAA+_ATPase"/>
</dbReference>
<dbReference type="GO" id="GO:0016887">
    <property type="term" value="F:ATP hydrolysis activity"/>
    <property type="evidence" value="ECO:0007669"/>
    <property type="project" value="InterPro"/>
</dbReference>